<dbReference type="AlphaFoldDB" id="A0A814HW24"/>
<evidence type="ECO:0000313" key="3">
    <source>
        <dbReference type="Proteomes" id="UP000663889"/>
    </source>
</evidence>
<evidence type="ECO:0000256" key="1">
    <source>
        <dbReference type="SAM" id="MobiDB-lite"/>
    </source>
</evidence>
<proteinExistence type="predicted"/>
<feature type="region of interest" description="Disordered" evidence="1">
    <location>
        <begin position="81"/>
        <end position="108"/>
    </location>
</feature>
<dbReference type="EMBL" id="CAJNOU010000499">
    <property type="protein sequence ID" value="CAF1015349.1"/>
    <property type="molecule type" value="Genomic_DNA"/>
</dbReference>
<organism evidence="2 3">
    <name type="scientific">Rotaria sordida</name>
    <dbReference type="NCBI Taxonomy" id="392033"/>
    <lineage>
        <taxon>Eukaryota</taxon>
        <taxon>Metazoa</taxon>
        <taxon>Spiralia</taxon>
        <taxon>Gnathifera</taxon>
        <taxon>Rotifera</taxon>
        <taxon>Eurotatoria</taxon>
        <taxon>Bdelloidea</taxon>
        <taxon>Philodinida</taxon>
        <taxon>Philodinidae</taxon>
        <taxon>Rotaria</taxon>
    </lineage>
</organism>
<feature type="region of interest" description="Disordered" evidence="1">
    <location>
        <begin position="1"/>
        <end position="20"/>
    </location>
</feature>
<feature type="compositionally biased region" description="Polar residues" evidence="1">
    <location>
        <begin position="1"/>
        <end position="16"/>
    </location>
</feature>
<name>A0A814HW24_9BILA</name>
<comment type="caution">
    <text evidence="2">The sequence shown here is derived from an EMBL/GenBank/DDBJ whole genome shotgun (WGS) entry which is preliminary data.</text>
</comment>
<gene>
    <name evidence="2" type="ORF">SEV965_LOCUS11515</name>
</gene>
<evidence type="ECO:0000313" key="2">
    <source>
        <dbReference type="EMBL" id="CAF1015349.1"/>
    </source>
</evidence>
<protein>
    <submittedName>
        <fullName evidence="2">Uncharacterized protein</fullName>
    </submittedName>
</protein>
<reference evidence="2" key="1">
    <citation type="submission" date="2021-02" db="EMBL/GenBank/DDBJ databases">
        <authorList>
            <person name="Nowell W R."/>
        </authorList>
    </citation>
    <scope>NUCLEOTIDE SEQUENCE</scope>
</reference>
<dbReference type="Proteomes" id="UP000663889">
    <property type="component" value="Unassembled WGS sequence"/>
</dbReference>
<sequence>MASSIRADNSTGSSEPSGIPVIDNAFASSSRDLSLIVSLFIKPLSNEFYHSVKHLVDAYQEDAGVLPRTLVEYSIPLILNSNASSSSSSSTISTSSSLSSLTIQKQKN</sequence>
<accession>A0A814HW24</accession>